<dbReference type="PROSITE" id="PS50885">
    <property type="entry name" value="HAMP"/>
    <property type="match status" value="1"/>
</dbReference>
<evidence type="ECO:0000313" key="10">
    <source>
        <dbReference type="EMBL" id="BBI34898.1"/>
    </source>
</evidence>
<evidence type="ECO:0000256" key="1">
    <source>
        <dbReference type="ARBA" id="ARBA00004236"/>
    </source>
</evidence>
<dbReference type="PANTHER" id="PTHR32089:SF112">
    <property type="entry name" value="LYSOZYME-LIKE PROTEIN-RELATED"/>
    <property type="match status" value="1"/>
</dbReference>
<dbReference type="SUPFAM" id="SSF58104">
    <property type="entry name" value="Methyl-accepting chemotaxis protein (MCP) signaling domain"/>
    <property type="match status" value="1"/>
</dbReference>
<dbReference type="EMBL" id="AP019400">
    <property type="protein sequence ID" value="BBI34898.1"/>
    <property type="molecule type" value="Genomic_DNA"/>
</dbReference>
<keyword evidence="2" id="KW-1003">Cell membrane</keyword>
<keyword evidence="4 6" id="KW-0807">Transducer</keyword>
<dbReference type="InterPro" id="IPR003660">
    <property type="entry name" value="HAMP_dom"/>
</dbReference>
<keyword evidence="3 7" id="KW-0472">Membrane</keyword>
<feature type="domain" description="Methyl-accepting transducer" evidence="8">
    <location>
        <begin position="367"/>
        <end position="617"/>
    </location>
</feature>
<evidence type="ECO:0000256" key="4">
    <source>
        <dbReference type="ARBA" id="ARBA00023224"/>
    </source>
</evidence>
<dbReference type="CDD" id="cd06225">
    <property type="entry name" value="HAMP"/>
    <property type="match status" value="1"/>
</dbReference>
<evidence type="ECO:0000256" key="6">
    <source>
        <dbReference type="PROSITE-ProRule" id="PRU00284"/>
    </source>
</evidence>
<comment type="subcellular location">
    <subcellularLocation>
        <location evidence="1">Cell membrane</location>
    </subcellularLocation>
</comment>
<sequence>MTMFRSVGTKLFILFFVSTFVSVLLVGMISYTKSQSIIEKKMEAVSQQTVKEASEKISLMLKQFEDMSLQFSTNRDLQAQIQSLFDPSADPAVQMRAKLSIQETLNQIARSNTLIKSLTLFNTTNENETISSVSTGLVMLDRKEEWYAKVTGMKGTVLWLPMKENGYTGLAKGNLFALSRMVNKLLIVLEVDSTMLSETINGIHFSESSKMILRDDKGSILVSSTAEDAGQAFVEDHWKKDNLIVSEPLKRTTWTLSGIVPLKELVADTKVIRNLTYLMCIIAGVVALVIGYFIILYIGRPLLKIRSMLNEGSRGNLDVRLHFKRNDEIGEVATSFNTMMSQMKLLIEQTQQSAHKVLNTSSNLLYVSQNTAISSGEISTATSEIAQGSTQLAAEADHVFHIVESMNVDLTSVANATEEINVSSQDVRLASSDGKLFMQKVVQMTIESEKSIDLLVSRVMKLEESTGEMQKVFGMMNKITKDSKILSLNAGIEAARSGQQSGGFRVIAKEMGQLSDQTHGSLHTVNQMTDTIQDEISQTVKALKQALPLLQNQIQAVKQANSIFINVYEKSEAFTLNVDQIKLDVLELESKQQFLNKSISNVSSFSQQASATSEQVAALSSGQLQSSKEVVDIAKELETLSLSLQATLMTFSSTTGSKLN</sequence>
<evidence type="ECO:0000256" key="3">
    <source>
        <dbReference type="ARBA" id="ARBA00023136"/>
    </source>
</evidence>
<dbReference type="Pfam" id="PF00672">
    <property type="entry name" value="HAMP"/>
    <property type="match status" value="1"/>
</dbReference>
<protein>
    <recommendedName>
        <fullName evidence="12">Methyl-accepting chemotaxis protein</fullName>
    </recommendedName>
</protein>
<evidence type="ECO:0000256" key="5">
    <source>
        <dbReference type="ARBA" id="ARBA00029447"/>
    </source>
</evidence>
<dbReference type="PANTHER" id="PTHR32089">
    <property type="entry name" value="METHYL-ACCEPTING CHEMOTAXIS PROTEIN MCPB"/>
    <property type="match status" value="1"/>
</dbReference>
<dbReference type="PROSITE" id="PS50111">
    <property type="entry name" value="CHEMOTAXIS_TRANSDUC_2"/>
    <property type="match status" value="1"/>
</dbReference>
<accession>A0A3T1DA97</accession>
<dbReference type="Pfam" id="PF00015">
    <property type="entry name" value="MCPsignal"/>
    <property type="match status" value="1"/>
</dbReference>
<feature type="domain" description="HAMP" evidence="9">
    <location>
        <begin position="296"/>
        <end position="348"/>
    </location>
</feature>
<dbReference type="Gene3D" id="6.10.340.10">
    <property type="match status" value="1"/>
</dbReference>
<keyword evidence="7" id="KW-0812">Transmembrane</keyword>
<comment type="similarity">
    <text evidence="5">Belongs to the methyl-accepting chemotaxis (MCP) protein family.</text>
</comment>
<organism evidence="10 11">
    <name type="scientific">Cohnella abietis</name>
    <dbReference type="NCBI Taxonomy" id="2507935"/>
    <lineage>
        <taxon>Bacteria</taxon>
        <taxon>Bacillati</taxon>
        <taxon>Bacillota</taxon>
        <taxon>Bacilli</taxon>
        <taxon>Bacillales</taxon>
        <taxon>Paenibacillaceae</taxon>
        <taxon>Cohnella</taxon>
    </lineage>
</organism>
<dbReference type="Gene3D" id="1.10.287.950">
    <property type="entry name" value="Methyl-accepting chemotaxis protein"/>
    <property type="match status" value="1"/>
</dbReference>
<dbReference type="GO" id="GO:0005886">
    <property type="term" value="C:plasma membrane"/>
    <property type="evidence" value="ECO:0007669"/>
    <property type="project" value="UniProtKB-SubCell"/>
</dbReference>
<proteinExistence type="inferred from homology"/>
<dbReference type="RefSeq" id="WP_130612988.1">
    <property type="nucleotide sequence ID" value="NZ_AP019400.1"/>
</dbReference>
<dbReference type="KEGG" id="cohn:KCTCHS21_42970"/>
<evidence type="ECO:0000259" key="9">
    <source>
        <dbReference type="PROSITE" id="PS50885"/>
    </source>
</evidence>
<keyword evidence="11" id="KW-1185">Reference proteome</keyword>
<dbReference type="AlphaFoldDB" id="A0A3T1DA97"/>
<evidence type="ECO:0008006" key="12">
    <source>
        <dbReference type="Google" id="ProtNLM"/>
    </source>
</evidence>
<evidence type="ECO:0000256" key="2">
    <source>
        <dbReference type="ARBA" id="ARBA00022475"/>
    </source>
</evidence>
<evidence type="ECO:0000313" key="11">
    <source>
        <dbReference type="Proteomes" id="UP000289856"/>
    </source>
</evidence>
<dbReference type="GO" id="GO:0007165">
    <property type="term" value="P:signal transduction"/>
    <property type="evidence" value="ECO:0007669"/>
    <property type="project" value="UniProtKB-KW"/>
</dbReference>
<reference evidence="10 11" key="1">
    <citation type="submission" date="2019-01" db="EMBL/GenBank/DDBJ databases">
        <title>Complete genome sequence of Cohnella hallensis HS21 isolated from Korean fir (Abies koreana) rhizospheric soil.</title>
        <authorList>
            <person name="Jiang L."/>
            <person name="Kang S.W."/>
            <person name="Kim S."/>
            <person name="Jung J."/>
            <person name="Kim C.Y."/>
            <person name="Kim D.H."/>
            <person name="Kim S.W."/>
            <person name="Lee J."/>
        </authorList>
    </citation>
    <scope>NUCLEOTIDE SEQUENCE [LARGE SCALE GENOMIC DNA]</scope>
    <source>
        <strain evidence="10 11">HS21</strain>
    </source>
</reference>
<feature type="transmembrane region" description="Helical" evidence="7">
    <location>
        <begin position="275"/>
        <end position="298"/>
    </location>
</feature>
<dbReference type="SMART" id="SM00304">
    <property type="entry name" value="HAMP"/>
    <property type="match status" value="1"/>
</dbReference>
<dbReference type="Proteomes" id="UP000289856">
    <property type="component" value="Chromosome"/>
</dbReference>
<dbReference type="InterPro" id="IPR004089">
    <property type="entry name" value="MCPsignal_dom"/>
</dbReference>
<dbReference type="OrthoDB" id="9760371at2"/>
<keyword evidence="7" id="KW-1133">Transmembrane helix</keyword>
<gene>
    <name evidence="10" type="ORF">KCTCHS21_42970</name>
</gene>
<evidence type="ECO:0000259" key="8">
    <source>
        <dbReference type="PROSITE" id="PS50111"/>
    </source>
</evidence>
<dbReference type="SMART" id="SM00283">
    <property type="entry name" value="MA"/>
    <property type="match status" value="1"/>
</dbReference>
<evidence type="ECO:0000256" key="7">
    <source>
        <dbReference type="SAM" id="Phobius"/>
    </source>
</evidence>
<name>A0A3T1DA97_9BACL</name>